<name>A0A0L9VM77_PHAAN</name>
<gene>
    <name evidence="1" type="ORF">LR48_Vigan10g206300</name>
</gene>
<evidence type="ECO:0000313" key="1">
    <source>
        <dbReference type="EMBL" id="KOM56171.1"/>
    </source>
</evidence>
<dbReference type="AlphaFoldDB" id="A0A0L9VM77"/>
<proteinExistence type="predicted"/>
<organism evidence="1 2">
    <name type="scientific">Phaseolus angularis</name>
    <name type="common">Azuki bean</name>
    <name type="synonym">Vigna angularis</name>
    <dbReference type="NCBI Taxonomy" id="3914"/>
    <lineage>
        <taxon>Eukaryota</taxon>
        <taxon>Viridiplantae</taxon>
        <taxon>Streptophyta</taxon>
        <taxon>Embryophyta</taxon>
        <taxon>Tracheophyta</taxon>
        <taxon>Spermatophyta</taxon>
        <taxon>Magnoliopsida</taxon>
        <taxon>eudicotyledons</taxon>
        <taxon>Gunneridae</taxon>
        <taxon>Pentapetalae</taxon>
        <taxon>rosids</taxon>
        <taxon>fabids</taxon>
        <taxon>Fabales</taxon>
        <taxon>Fabaceae</taxon>
        <taxon>Papilionoideae</taxon>
        <taxon>50 kb inversion clade</taxon>
        <taxon>NPAAA clade</taxon>
        <taxon>indigoferoid/millettioid clade</taxon>
        <taxon>Phaseoleae</taxon>
        <taxon>Vigna</taxon>
    </lineage>
</organism>
<dbReference type="EMBL" id="CM003380">
    <property type="protein sequence ID" value="KOM56171.1"/>
    <property type="molecule type" value="Genomic_DNA"/>
</dbReference>
<evidence type="ECO:0000313" key="2">
    <source>
        <dbReference type="Proteomes" id="UP000053144"/>
    </source>
</evidence>
<sequence>MLSMRMFLKKKMKMMDFQEVHRTPPYLPADHIPWSPESLPMPDIPMIHLCWLRRVSHPYIILVPDDDRSSLASRLRRHIPDEVSVLVRCSVISRFYEARRQDPTEHDIVSRSDKGYNSLTTYY</sequence>
<protein>
    <submittedName>
        <fullName evidence="1">Uncharacterized protein</fullName>
    </submittedName>
</protein>
<reference evidence="2" key="1">
    <citation type="journal article" date="2015" name="Proc. Natl. Acad. Sci. U.S.A.">
        <title>Genome sequencing of adzuki bean (Vigna angularis) provides insight into high starch and low fat accumulation and domestication.</title>
        <authorList>
            <person name="Yang K."/>
            <person name="Tian Z."/>
            <person name="Chen C."/>
            <person name="Luo L."/>
            <person name="Zhao B."/>
            <person name="Wang Z."/>
            <person name="Yu L."/>
            <person name="Li Y."/>
            <person name="Sun Y."/>
            <person name="Li W."/>
            <person name="Chen Y."/>
            <person name="Li Y."/>
            <person name="Zhang Y."/>
            <person name="Ai D."/>
            <person name="Zhao J."/>
            <person name="Shang C."/>
            <person name="Ma Y."/>
            <person name="Wu B."/>
            <person name="Wang M."/>
            <person name="Gao L."/>
            <person name="Sun D."/>
            <person name="Zhang P."/>
            <person name="Guo F."/>
            <person name="Wang W."/>
            <person name="Li Y."/>
            <person name="Wang J."/>
            <person name="Varshney R.K."/>
            <person name="Wang J."/>
            <person name="Ling H.Q."/>
            <person name="Wan P."/>
        </authorList>
    </citation>
    <scope>NUCLEOTIDE SEQUENCE</scope>
    <source>
        <strain evidence="2">cv. Jingnong 6</strain>
    </source>
</reference>
<accession>A0A0L9VM77</accession>
<dbReference type="Gramene" id="KOM56171">
    <property type="protein sequence ID" value="KOM56171"/>
    <property type="gene ID" value="LR48_Vigan10g206300"/>
</dbReference>
<dbReference type="Proteomes" id="UP000053144">
    <property type="component" value="Chromosome 10"/>
</dbReference>